<keyword evidence="6" id="KW-0449">Lipoprotein</keyword>
<evidence type="ECO:0000259" key="8">
    <source>
        <dbReference type="Pfam" id="PF02608"/>
    </source>
</evidence>
<dbReference type="EMBL" id="CP134879">
    <property type="protein sequence ID" value="WNM25301.1"/>
    <property type="molecule type" value="Genomic_DNA"/>
</dbReference>
<dbReference type="InterPro" id="IPR003760">
    <property type="entry name" value="PnrA-like"/>
</dbReference>
<comment type="similarity">
    <text evidence="2">Belongs to the BMP lipoprotein family.</text>
</comment>
<evidence type="ECO:0000256" key="1">
    <source>
        <dbReference type="ARBA" id="ARBA00004193"/>
    </source>
</evidence>
<dbReference type="GO" id="GO:0005886">
    <property type="term" value="C:plasma membrane"/>
    <property type="evidence" value="ECO:0007669"/>
    <property type="project" value="UniProtKB-SubCell"/>
</dbReference>
<comment type="subcellular location">
    <subcellularLocation>
        <location evidence="1">Cell membrane</location>
        <topology evidence="1">Lipid-anchor</topology>
    </subcellularLocation>
</comment>
<evidence type="ECO:0000256" key="3">
    <source>
        <dbReference type="ARBA" id="ARBA00022475"/>
    </source>
</evidence>
<dbReference type="RefSeq" id="WP_313500149.1">
    <property type="nucleotide sequence ID" value="NZ_CP134879.1"/>
</dbReference>
<feature type="domain" description="ABC transporter substrate-binding protein PnrA-like" evidence="8">
    <location>
        <begin position="50"/>
        <end position="277"/>
    </location>
</feature>
<evidence type="ECO:0000256" key="5">
    <source>
        <dbReference type="ARBA" id="ARBA00023136"/>
    </source>
</evidence>
<keyword evidence="5" id="KW-0472">Membrane</keyword>
<dbReference type="PROSITE" id="PS51318">
    <property type="entry name" value="TAT"/>
    <property type="match status" value="1"/>
</dbReference>
<name>A0AA96JDL0_9MICO</name>
<evidence type="ECO:0000256" key="6">
    <source>
        <dbReference type="ARBA" id="ARBA00023288"/>
    </source>
</evidence>
<reference evidence="10 11" key="1">
    <citation type="submission" date="2023-09" db="EMBL/GenBank/DDBJ databases">
        <title>Demequina sp. a novel bacteria isolated from Capsicum annuum.</title>
        <authorList>
            <person name="Humaira Z."/>
            <person name="Lee J."/>
            <person name="Cho D."/>
        </authorList>
    </citation>
    <scope>NUCLEOTIDE SEQUENCE</scope>
    <source>
        <strain evidence="9 11">OYTSA14</strain>
        <strain evidence="10">PMTSA13</strain>
    </source>
</reference>
<keyword evidence="4 7" id="KW-0732">Signal</keyword>
<evidence type="ECO:0000313" key="10">
    <source>
        <dbReference type="EMBL" id="WNM28186.1"/>
    </source>
</evidence>
<accession>A0AA96JDL0</accession>
<dbReference type="Gene3D" id="3.40.50.2300">
    <property type="match status" value="2"/>
</dbReference>
<evidence type="ECO:0000256" key="2">
    <source>
        <dbReference type="ARBA" id="ARBA00008610"/>
    </source>
</evidence>
<evidence type="ECO:0000313" key="11">
    <source>
        <dbReference type="Proteomes" id="UP001304125"/>
    </source>
</evidence>
<evidence type="ECO:0000256" key="7">
    <source>
        <dbReference type="SAM" id="SignalP"/>
    </source>
</evidence>
<evidence type="ECO:0000256" key="4">
    <source>
        <dbReference type="ARBA" id="ARBA00022729"/>
    </source>
</evidence>
<dbReference type="PANTHER" id="PTHR34296:SF2">
    <property type="entry name" value="ABC TRANSPORTER GUANOSINE-BINDING PROTEIN NUPN"/>
    <property type="match status" value="1"/>
</dbReference>
<dbReference type="Pfam" id="PF02608">
    <property type="entry name" value="Bmp"/>
    <property type="match status" value="1"/>
</dbReference>
<accession>A0AA96FAY9</accession>
<dbReference type="InterPro" id="IPR006311">
    <property type="entry name" value="TAT_signal"/>
</dbReference>
<organism evidence="10">
    <name type="scientific">Demequina capsici</name>
    <dbReference type="NCBI Taxonomy" id="3075620"/>
    <lineage>
        <taxon>Bacteria</taxon>
        <taxon>Bacillati</taxon>
        <taxon>Actinomycetota</taxon>
        <taxon>Actinomycetes</taxon>
        <taxon>Micrococcales</taxon>
        <taxon>Demequinaceae</taxon>
        <taxon>Demequina</taxon>
    </lineage>
</organism>
<feature type="chain" id="PRO_5044705485" evidence="7">
    <location>
        <begin position="28"/>
        <end position="346"/>
    </location>
</feature>
<dbReference type="InterPro" id="IPR050957">
    <property type="entry name" value="BMP_lipoprotein"/>
</dbReference>
<dbReference type="Proteomes" id="UP001303408">
    <property type="component" value="Chromosome"/>
</dbReference>
<dbReference type="KEGG" id="dcp:RN607_04065"/>
<evidence type="ECO:0000313" key="9">
    <source>
        <dbReference type="EMBL" id="WNM25301.1"/>
    </source>
</evidence>
<protein>
    <submittedName>
        <fullName evidence="10">BMP family ABC transporter substrate-binding protein</fullName>
    </submittedName>
</protein>
<dbReference type="AlphaFoldDB" id="A0AA96JDL0"/>
<dbReference type="PROSITE" id="PS51257">
    <property type="entry name" value="PROKAR_LIPOPROTEIN"/>
    <property type="match status" value="1"/>
</dbReference>
<dbReference type="SUPFAM" id="SSF53822">
    <property type="entry name" value="Periplasmic binding protein-like I"/>
    <property type="match status" value="1"/>
</dbReference>
<dbReference type="Proteomes" id="UP001304125">
    <property type="component" value="Chromosome"/>
</dbReference>
<dbReference type="InterPro" id="IPR028082">
    <property type="entry name" value="Peripla_BP_I"/>
</dbReference>
<keyword evidence="11" id="KW-1185">Reference proteome</keyword>
<proteinExistence type="inferred from homology"/>
<keyword evidence="3" id="KW-1003">Cell membrane</keyword>
<feature type="signal peptide" evidence="7">
    <location>
        <begin position="1"/>
        <end position="27"/>
    </location>
</feature>
<sequence length="346" mass="34559">MTSKNRRLALGSAAIAAASALALTACSADTEASADATGSSSASAGAHVLKVAALTPGTTTDGGFNQSVLDALTTLQDEGLIEFEIRDEIADSATAEPIMTDYASQGYDLIIAHGIELGDAAFAVAQEFPDVMFTASGGADILDQYTDNVETWTYSTSDAGYLSGYIAGATGLSPVARVESMELDFVTATDTAFLKGLADANPAAQALDVIYTGSFDDAEAAASATSGLITQGAKLVYTTGDGIATGVGSAAAEAGVATVGVSEAAGDAAASVNVSTVNLDMTPIFRTWVDEVAAGDFGGRGVTSTIANGGLVPTDINAVDGADSDTATKVDTLIAGLKDGSITLDD</sequence>
<dbReference type="PANTHER" id="PTHR34296">
    <property type="entry name" value="TRANSCRIPTIONAL ACTIVATOR PROTEIN MED"/>
    <property type="match status" value="1"/>
</dbReference>
<gene>
    <name evidence="9" type="ORF">RN606_03905</name>
    <name evidence="10" type="ORF">RN607_04065</name>
</gene>
<dbReference type="EMBL" id="CP134880">
    <property type="protein sequence ID" value="WNM28186.1"/>
    <property type="molecule type" value="Genomic_DNA"/>
</dbReference>